<evidence type="ECO:0000313" key="2">
    <source>
        <dbReference type="Proteomes" id="UP000051324"/>
    </source>
</evidence>
<dbReference type="eggNOG" id="ENOG5031TB7">
    <property type="taxonomic scope" value="Bacteria"/>
</dbReference>
<evidence type="ECO:0008006" key="3">
    <source>
        <dbReference type="Google" id="ProtNLM"/>
    </source>
</evidence>
<dbReference type="OrthoDB" id="1656098at2"/>
<gene>
    <name evidence="1" type="ORF">FC32_GL001063</name>
</gene>
<dbReference type="EMBL" id="AZFT01000053">
    <property type="protein sequence ID" value="KRL83802.1"/>
    <property type="molecule type" value="Genomic_DNA"/>
</dbReference>
<comment type="caution">
    <text evidence="1">The sequence shown here is derived from an EMBL/GenBank/DDBJ whole genome shotgun (WGS) entry which is preliminary data.</text>
</comment>
<protein>
    <recommendedName>
        <fullName evidence="3">TcdA-E operon negative regulator</fullName>
    </recommendedName>
</protein>
<sequence>MDHVKADKKGNFSFETSSANNSKAIYYVSTDKTLKKKSSSDTFNVKKIKSKVKVVLPVNSQTQAEESSSNDSEKTTEIDTSKFEGMNYEEYLRNPKQYQKKLITLTGTVFQYDDESRFLLVSFNGDPSQLVYIDIAKSVNTDQRFLDDDTVTVYGGFKGVDSYTTVEGRDNYVPVVYAVKIDNQGQ</sequence>
<dbReference type="RefSeq" id="WP_025087777.1">
    <property type="nucleotide sequence ID" value="NZ_AZFT01000053.1"/>
</dbReference>
<organism evidence="1 2">
    <name type="scientific">Ligilactobacillus apodemi DSM 16634 = JCM 16172</name>
    <dbReference type="NCBI Taxonomy" id="1423724"/>
    <lineage>
        <taxon>Bacteria</taxon>
        <taxon>Bacillati</taxon>
        <taxon>Bacillota</taxon>
        <taxon>Bacilli</taxon>
        <taxon>Lactobacillales</taxon>
        <taxon>Lactobacillaceae</taxon>
        <taxon>Ligilactobacillus</taxon>
    </lineage>
</organism>
<evidence type="ECO:0000313" key="1">
    <source>
        <dbReference type="EMBL" id="KRL83802.1"/>
    </source>
</evidence>
<keyword evidence="2" id="KW-1185">Reference proteome</keyword>
<dbReference type="AlphaFoldDB" id="A0A0R1TXN0"/>
<dbReference type="PATRIC" id="fig|1423724.4.peg.1105"/>
<accession>A0A0R1TXN0</accession>
<proteinExistence type="predicted"/>
<dbReference type="Proteomes" id="UP000051324">
    <property type="component" value="Unassembled WGS sequence"/>
</dbReference>
<name>A0A0R1TXN0_9LACO</name>
<reference evidence="1 2" key="1">
    <citation type="journal article" date="2015" name="Genome Announc.">
        <title>Expanding the biotechnology potential of lactobacilli through comparative genomics of 213 strains and associated genera.</title>
        <authorList>
            <person name="Sun Z."/>
            <person name="Harris H.M."/>
            <person name="McCann A."/>
            <person name="Guo C."/>
            <person name="Argimon S."/>
            <person name="Zhang W."/>
            <person name="Yang X."/>
            <person name="Jeffery I.B."/>
            <person name="Cooney J.C."/>
            <person name="Kagawa T.F."/>
            <person name="Liu W."/>
            <person name="Song Y."/>
            <person name="Salvetti E."/>
            <person name="Wrobel A."/>
            <person name="Rasinkangas P."/>
            <person name="Parkhill J."/>
            <person name="Rea M.C."/>
            <person name="O'Sullivan O."/>
            <person name="Ritari J."/>
            <person name="Douillard F.P."/>
            <person name="Paul Ross R."/>
            <person name="Yang R."/>
            <person name="Briner A.E."/>
            <person name="Felis G.E."/>
            <person name="de Vos W.M."/>
            <person name="Barrangou R."/>
            <person name="Klaenhammer T.R."/>
            <person name="Caufield P.W."/>
            <person name="Cui Y."/>
            <person name="Zhang H."/>
            <person name="O'Toole P.W."/>
        </authorList>
    </citation>
    <scope>NUCLEOTIDE SEQUENCE [LARGE SCALE GENOMIC DNA]</scope>
    <source>
        <strain evidence="1 2">DSM 16634</strain>
    </source>
</reference>